<name>A0A6A3H0S9_9STRA</name>
<evidence type="ECO:0000313" key="2">
    <source>
        <dbReference type="EMBL" id="KAE8963041.1"/>
    </source>
</evidence>
<feature type="compositionally biased region" description="Basic and acidic residues" evidence="1">
    <location>
        <begin position="85"/>
        <end position="95"/>
    </location>
</feature>
<dbReference type="Proteomes" id="UP000460718">
    <property type="component" value="Unassembled WGS sequence"/>
</dbReference>
<evidence type="ECO:0000313" key="3">
    <source>
        <dbReference type="Proteomes" id="UP000460718"/>
    </source>
</evidence>
<dbReference type="AlphaFoldDB" id="A0A6A3H0S9"/>
<organism evidence="2 3">
    <name type="scientific">Phytophthora fragariae</name>
    <dbReference type="NCBI Taxonomy" id="53985"/>
    <lineage>
        <taxon>Eukaryota</taxon>
        <taxon>Sar</taxon>
        <taxon>Stramenopiles</taxon>
        <taxon>Oomycota</taxon>
        <taxon>Peronosporomycetes</taxon>
        <taxon>Peronosporales</taxon>
        <taxon>Peronosporaceae</taxon>
        <taxon>Phytophthora</taxon>
    </lineage>
</organism>
<accession>A0A6A3H0S9</accession>
<feature type="region of interest" description="Disordered" evidence="1">
    <location>
        <begin position="1"/>
        <end position="106"/>
    </location>
</feature>
<gene>
    <name evidence="2" type="ORF">PF011_g29177</name>
</gene>
<evidence type="ECO:0000256" key="1">
    <source>
        <dbReference type="SAM" id="MobiDB-lite"/>
    </source>
</evidence>
<sequence>MTIVSKVIDGEPYTKPSPASWPATDRTEDEDPLGLDPSTMTSDASPAPQPTWTGAKPRLTQDGQVDHRGAAGSLQPLEMENPELTWRRQESRVEDQTATAMQPRLPDDVEKEVEYTQLWTTER</sequence>
<protein>
    <submittedName>
        <fullName evidence="2">Uncharacterized protein</fullName>
    </submittedName>
</protein>
<proteinExistence type="predicted"/>
<reference evidence="2 3" key="1">
    <citation type="submission" date="2018-09" db="EMBL/GenBank/DDBJ databases">
        <title>Genomic investigation of the strawberry pathogen Phytophthora fragariae indicates pathogenicity is determined by transcriptional variation in three key races.</title>
        <authorList>
            <person name="Adams T.M."/>
            <person name="Armitage A.D."/>
            <person name="Sobczyk M.K."/>
            <person name="Bates H.J."/>
            <person name="Dunwell J.M."/>
            <person name="Nellist C.F."/>
            <person name="Harrison R.J."/>
        </authorList>
    </citation>
    <scope>NUCLEOTIDE SEQUENCE [LARGE SCALE GENOMIC DNA]</scope>
    <source>
        <strain evidence="2 3">SCRP245</strain>
    </source>
</reference>
<comment type="caution">
    <text evidence="2">The sequence shown here is derived from an EMBL/GenBank/DDBJ whole genome shotgun (WGS) entry which is preliminary data.</text>
</comment>
<dbReference type="EMBL" id="QXFW01005133">
    <property type="protein sequence ID" value="KAE8963041.1"/>
    <property type="molecule type" value="Genomic_DNA"/>
</dbReference>